<name>K5ZQV2_9BACT</name>
<feature type="transmembrane region" description="Helical" evidence="1">
    <location>
        <begin position="117"/>
        <end position="139"/>
    </location>
</feature>
<feature type="transmembrane region" description="Helical" evidence="1">
    <location>
        <begin position="176"/>
        <end position="205"/>
    </location>
</feature>
<dbReference type="EMBL" id="AGZP01000036">
    <property type="protein sequence ID" value="EKN05753.1"/>
    <property type="molecule type" value="Genomic_DNA"/>
</dbReference>
<keyword evidence="1" id="KW-0812">Transmembrane</keyword>
<evidence type="ECO:0000313" key="2">
    <source>
        <dbReference type="EMBL" id="EKN05753.1"/>
    </source>
</evidence>
<feature type="transmembrane region" description="Helical" evidence="1">
    <location>
        <begin position="57"/>
        <end position="79"/>
    </location>
</feature>
<dbReference type="PANTHER" id="PTHR37422">
    <property type="entry name" value="TEICHURONIC ACID BIOSYNTHESIS PROTEIN TUAE"/>
    <property type="match status" value="1"/>
</dbReference>
<dbReference type="InterPro" id="IPR051533">
    <property type="entry name" value="WaaL-like"/>
</dbReference>
<evidence type="ECO:0000313" key="3">
    <source>
        <dbReference type="Proteomes" id="UP000001218"/>
    </source>
</evidence>
<keyword evidence="1" id="KW-1133">Transmembrane helix</keyword>
<keyword evidence="1" id="KW-0472">Membrane</keyword>
<dbReference type="HOGENOM" id="CLU_053854_0_0_10"/>
<organism evidence="2 3">
    <name type="scientific">Parabacteroides johnsonii CL02T12C29</name>
    <dbReference type="NCBI Taxonomy" id="999419"/>
    <lineage>
        <taxon>Bacteria</taxon>
        <taxon>Pseudomonadati</taxon>
        <taxon>Bacteroidota</taxon>
        <taxon>Bacteroidia</taxon>
        <taxon>Bacteroidales</taxon>
        <taxon>Tannerellaceae</taxon>
        <taxon>Parabacteroides</taxon>
    </lineage>
</organism>
<dbReference type="RefSeq" id="WP_008158701.1">
    <property type="nucleotide sequence ID" value="NZ_JH976469.1"/>
</dbReference>
<feature type="transmembrane region" description="Helical" evidence="1">
    <location>
        <begin position="357"/>
        <end position="374"/>
    </location>
</feature>
<dbReference type="OrthoDB" id="1100198at2"/>
<protein>
    <recommendedName>
        <fullName evidence="4">O-antigen polymerase</fullName>
    </recommendedName>
</protein>
<dbReference type="PANTHER" id="PTHR37422:SF13">
    <property type="entry name" value="LIPOPOLYSACCHARIDE BIOSYNTHESIS PROTEIN PA4999-RELATED"/>
    <property type="match status" value="1"/>
</dbReference>
<evidence type="ECO:0000256" key="1">
    <source>
        <dbReference type="SAM" id="Phobius"/>
    </source>
</evidence>
<comment type="caution">
    <text evidence="2">The sequence shown here is derived from an EMBL/GenBank/DDBJ whole genome shotgun (WGS) entry which is preliminary data.</text>
</comment>
<feature type="transmembrane region" description="Helical" evidence="1">
    <location>
        <begin position="9"/>
        <end position="26"/>
    </location>
</feature>
<accession>K5ZQV2</accession>
<dbReference type="Proteomes" id="UP000001218">
    <property type="component" value="Unassembled WGS sequence"/>
</dbReference>
<feature type="transmembrane region" description="Helical" evidence="1">
    <location>
        <begin position="217"/>
        <end position="235"/>
    </location>
</feature>
<evidence type="ECO:0008006" key="4">
    <source>
        <dbReference type="Google" id="ProtNLM"/>
    </source>
</evidence>
<reference evidence="2 3" key="1">
    <citation type="submission" date="2012-02" db="EMBL/GenBank/DDBJ databases">
        <title>The Genome Sequence of Parabacteroides johnsonii CL02T12C29.</title>
        <authorList>
            <consortium name="The Broad Institute Genome Sequencing Platform"/>
            <person name="Earl A."/>
            <person name="Ward D."/>
            <person name="Feldgarden M."/>
            <person name="Gevers D."/>
            <person name="Zitomersky N.L."/>
            <person name="Coyne M.J."/>
            <person name="Comstock L.E."/>
            <person name="Young S.K."/>
            <person name="Zeng Q."/>
            <person name="Gargeya S."/>
            <person name="Fitzgerald M."/>
            <person name="Haas B."/>
            <person name="Abouelleil A."/>
            <person name="Alvarado L."/>
            <person name="Arachchi H.M."/>
            <person name="Berlin A."/>
            <person name="Chapman S.B."/>
            <person name="Gearin G."/>
            <person name="Goldberg J."/>
            <person name="Griggs A."/>
            <person name="Gujja S."/>
            <person name="Hansen M."/>
            <person name="Heiman D."/>
            <person name="Howarth C."/>
            <person name="Larimer J."/>
            <person name="Lui A."/>
            <person name="MacDonald P.J.P."/>
            <person name="McCowen C."/>
            <person name="Montmayeur A."/>
            <person name="Murphy C."/>
            <person name="Neiman D."/>
            <person name="Pearson M."/>
            <person name="Priest M."/>
            <person name="Roberts A."/>
            <person name="Saif S."/>
            <person name="Shea T."/>
            <person name="Sisk P."/>
            <person name="Stolte C."/>
            <person name="Sykes S."/>
            <person name="Wortman J."/>
            <person name="Nusbaum C."/>
            <person name="Birren B."/>
        </authorList>
    </citation>
    <scope>NUCLEOTIDE SEQUENCE [LARGE SCALE GENOMIC DNA]</scope>
    <source>
        <strain evidence="2 3">CL02T12C29</strain>
    </source>
</reference>
<dbReference type="PATRIC" id="fig|999419.3.peg.3819"/>
<dbReference type="AlphaFoldDB" id="K5ZQV2"/>
<dbReference type="eggNOG" id="COG3307">
    <property type="taxonomic scope" value="Bacteria"/>
</dbReference>
<gene>
    <name evidence="2" type="ORF">HMPREF1077_03734</name>
</gene>
<sequence length="406" mass="46519">MIQEFIDKNFFRLFVFTLIFGVVFYDTIGFDYTDELCSLFVFLLFAKYVFSTPKWEINRLFLIVTAVFLLYLCYSFYIGSNVKKGIIVDFVVQYKPYLAFFCVYAMKPVIKPVYRKLICEICIVIGIYSAVVGVTYLIFPDIMGYTFKHPSRLATAAVVIGFSYLYCCDYSQKDKIIFILLMAVAICSGRSKAYGFFIICATMVWFMKPTFKWKLNLKNILAFLALTVVVLIFTYKKIDAYFIGGGGYVADNEEVKETIARAAFYVNSIDILKDYFPFGSGYASYGTFASGNYYSDIYVQYGMDGIYGLVKNDCPFVADTYYPALAQFGVVGVFLFFLFWGYLGVKSLKYYRVAHKEALMVMMIVIFFVIESIADATITSNRGVFVMMLLGLLFSDFRKTEVKQLS</sequence>
<feature type="transmembrane region" description="Helical" evidence="1">
    <location>
        <begin position="325"/>
        <end position="345"/>
    </location>
</feature>
<proteinExistence type="predicted"/>